<protein>
    <recommendedName>
        <fullName evidence="3">RNA polymerase sigma-70 factor, ECF subfamily</fullName>
    </recommendedName>
</protein>
<evidence type="ECO:0000313" key="2">
    <source>
        <dbReference type="Proteomes" id="UP001500902"/>
    </source>
</evidence>
<organism evidence="1 2">
    <name type="scientific">Nonomuraea antimicrobica</name>
    <dbReference type="NCBI Taxonomy" id="561173"/>
    <lineage>
        <taxon>Bacteria</taxon>
        <taxon>Bacillati</taxon>
        <taxon>Actinomycetota</taxon>
        <taxon>Actinomycetes</taxon>
        <taxon>Streptosporangiales</taxon>
        <taxon>Streptosporangiaceae</taxon>
        <taxon>Nonomuraea</taxon>
    </lineage>
</organism>
<evidence type="ECO:0008006" key="3">
    <source>
        <dbReference type="Google" id="ProtNLM"/>
    </source>
</evidence>
<name>A0ABP7B113_9ACTN</name>
<reference evidence="2" key="1">
    <citation type="journal article" date="2019" name="Int. J. Syst. Evol. Microbiol.">
        <title>The Global Catalogue of Microorganisms (GCM) 10K type strain sequencing project: providing services to taxonomists for standard genome sequencing and annotation.</title>
        <authorList>
            <consortium name="The Broad Institute Genomics Platform"/>
            <consortium name="The Broad Institute Genome Sequencing Center for Infectious Disease"/>
            <person name="Wu L."/>
            <person name="Ma J."/>
        </authorList>
    </citation>
    <scope>NUCLEOTIDE SEQUENCE [LARGE SCALE GENOMIC DNA]</scope>
    <source>
        <strain evidence="2">JCM 16904</strain>
    </source>
</reference>
<comment type="caution">
    <text evidence="1">The sequence shown here is derived from an EMBL/GenBank/DDBJ whole genome shotgun (WGS) entry which is preliminary data.</text>
</comment>
<evidence type="ECO:0000313" key="1">
    <source>
        <dbReference type="EMBL" id="GAA3645760.1"/>
    </source>
</evidence>
<proteinExistence type="predicted"/>
<sequence>MPWPCTSPPPGATYKGIAADLGVSRGGLRAWVLRARARVLQVLHNGARTNPCVWQ</sequence>
<gene>
    <name evidence="1" type="ORF">GCM10022224_005560</name>
</gene>
<keyword evidence="2" id="KW-1185">Reference proteome</keyword>
<dbReference type="Proteomes" id="UP001500902">
    <property type="component" value="Unassembled WGS sequence"/>
</dbReference>
<accession>A0ABP7B113</accession>
<dbReference type="EMBL" id="BAAAZP010000009">
    <property type="protein sequence ID" value="GAA3645760.1"/>
    <property type="molecule type" value="Genomic_DNA"/>
</dbReference>
<dbReference type="Gene3D" id="1.10.10.60">
    <property type="entry name" value="Homeodomain-like"/>
    <property type="match status" value="1"/>
</dbReference>